<evidence type="ECO:0000313" key="1">
    <source>
        <dbReference type="EMBL" id="KAF1935111.1"/>
    </source>
</evidence>
<name>A0A6A5S384_9PLEO</name>
<protein>
    <submittedName>
        <fullName evidence="1">Uncharacterized protein</fullName>
    </submittedName>
</protein>
<sequence>MAPKKASTEPIPKEVTGPKTRVEKAWSFQKYKNGMLNLKAPACFLKITNNNSTQSLLPNVRVSQSMQLPGNKIELIESYEDTLTSFQCLTYLHTRQEGNR</sequence>
<accession>A0A6A5S384</accession>
<organism evidence="1 2">
    <name type="scientific">Clathrospora elynae</name>
    <dbReference type="NCBI Taxonomy" id="706981"/>
    <lineage>
        <taxon>Eukaryota</taxon>
        <taxon>Fungi</taxon>
        <taxon>Dikarya</taxon>
        <taxon>Ascomycota</taxon>
        <taxon>Pezizomycotina</taxon>
        <taxon>Dothideomycetes</taxon>
        <taxon>Pleosporomycetidae</taxon>
        <taxon>Pleosporales</taxon>
        <taxon>Diademaceae</taxon>
        <taxon>Clathrospora</taxon>
    </lineage>
</organism>
<dbReference type="Proteomes" id="UP000800038">
    <property type="component" value="Unassembled WGS sequence"/>
</dbReference>
<proteinExistence type="predicted"/>
<dbReference type="AlphaFoldDB" id="A0A6A5S384"/>
<gene>
    <name evidence="1" type="ORF">EJ02DRAFT_439446</name>
</gene>
<keyword evidence="2" id="KW-1185">Reference proteome</keyword>
<dbReference type="EMBL" id="ML976312">
    <property type="protein sequence ID" value="KAF1935111.1"/>
    <property type="molecule type" value="Genomic_DNA"/>
</dbReference>
<evidence type="ECO:0000313" key="2">
    <source>
        <dbReference type="Proteomes" id="UP000800038"/>
    </source>
</evidence>
<reference evidence="1" key="1">
    <citation type="journal article" date="2020" name="Stud. Mycol.">
        <title>101 Dothideomycetes genomes: a test case for predicting lifestyles and emergence of pathogens.</title>
        <authorList>
            <person name="Haridas S."/>
            <person name="Albert R."/>
            <person name="Binder M."/>
            <person name="Bloem J."/>
            <person name="Labutti K."/>
            <person name="Salamov A."/>
            <person name="Andreopoulos B."/>
            <person name="Baker S."/>
            <person name="Barry K."/>
            <person name="Bills G."/>
            <person name="Bluhm B."/>
            <person name="Cannon C."/>
            <person name="Castanera R."/>
            <person name="Culley D."/>
            <person name="Daum C."/>
            <person name="Ezra D."/>
            <person name="Gonzalez J."/>
            <person name="Henrissat B."/>
            <person name="Kuo A."/>
            <person name="Liang C."/>
            <person name="Lipzen A."/>
            <person name="Lutzoni F."/>
            <person name="Magnuson J."/>
            <person name="Mondo S."/>
            <person name="Nolan M."/>
            <person name="Ohm R."/>
            <person name="Pangilinan J."/>
            <person name="Park H.-J."/>
            <person name="Ramirez L."/>
            <person name="Alfaro M."/>
            <person name="Sun H."/>
            <person name="Tritt A."/>
            <person name="Yoshinaga Y."/>
            <person name="Zwiers L.-H."/>
            <person name="Turgeon B."/>
            <person name="Goodwin S."/>
            <person name="Spatafora J."/>
            <person name="Crous P."/>
            <person name="Grigoriev I."/>
        </authorList>
    </citation>
    <scope>NUCLEOTIDE SEQUENCE</scope>
    <source>
        <strain evidence="1">CBS 161.51</strain>
    </source>
</reference>